<organism evidence="2 3">
    <name type="scientific">Komagataeibacter melomenusus</name>
    <dbReference type="NCBI Taxonomy" id="2766578"/>
    <lineage>
        <taxon>Bacteria</taxon>
        <taxon>Pseudomonadati</taxon>
        <taxon>Pseudomonadota</taxon>
        <taxon>Alphaproteobacteria</taxon>
        <taxon>Acetobacterales</taxon>
        <taxon>Acetobacteraceae</taxon>
        <taxon>Komagataeibacter</taxon>
    </lineage>
</organism>
<name>A0ABX2ADE1_9PROT</name>
<reference evidence="2 3" key="1">
    <citation type="journal article" date="2020" name="Microorganisms">
        <title>Description of Komagataeibacter melaceti sp. nov. and Komagataeibacter melomenusus sp. nov. Isolated from Apple Cider Vinegar.</title>
        <authorList>
            <person name="Maric L."/>
            <person name="Cleenwerck I."/>
            <person name="Accetto T."/>
            <person name="Vandamme P."/>
            <person name="Trcek J."/>
        </authorList>
    </citation>
    <scope>NUCLEOTIDE SEQUENCE [LARGE SCALE GENOMIC DNA]</scope>
    <source>
        <strain evidence="2 3">AV436</strain>
    </source>
</reference>
<evidence type="ECO:0000256" key="1">
    <source>
        <dbReference type="SAM" id="MobiDB-lite"/>
    </source>
</evidence>
<evidence type="ECO:0000313" key="3">
    <source>
        <dbReference type="Proteomes" id="UP000623090"/>
    </source>
</evidence>
<sequence length="60" mass="6266">MSTAPCAVQTAPAHGPLQRDRGRPVIESIPAIGACARPLLRVGGVTWQVRAGSRPIILPV</sequence>
<dbReference type="Proteomes" id="UP000623090">
    <property type="component" value="Unassembled WGS sequence"/>
</dbReference>
<keyword evidence="3" id="KW-1185">Reference proteome</keyword>
<feature type="region of interest" description="Disordered" evidence="1">
    <location>
        <begin position="1"/>
        <end position="22"/>
    </location>
</feature>
<protein>
    <submittedName>
        <fullName evidence="2">Uncharacterized protein</fullName>
    </submittedName>
</protein>
<dbReference type="RefSeq" id="WP_172155921.1">
    <property type="nucleotide sequence ID" value="NZ_JABJWC010000009.1"/>
</dbReference>
<dbReference type="EMBL" id="JABJWC010000009">
    <property type="protein sequence ID" value="NPC65857.1"/>
    <property type="molecule type" value="Genomic_DNA"/>
</dbReference>
<gene>
    <name evidence="2" type="ORF">HNW77_05525</name>
</gene>
<comment type="caution">
    <text evidence="2">The sequence shown here is derived from an EMBL/GenBank/DDBJ whole genome shotgun (WGS) entry which is preliminary data.</text>
</comment>
<proteinExistence type="predicted"/>
<evidence type="ECO:0000313" key="2">
    <source>
        <dbReference type="EMBL" id="NPC65857.1"/>
    </source>
</evidence>
<accession>A0ABX2ADE1</accession>